<evidence type="ECO:0000256" key="1">
    <source>
        <dbReference type="SAM" id="MobiDB-lite"/>
    </source>
</evidence>
<reference evidence="2" key="1">
    <citation type="submission" date="2012-11" db="EMBL/GenBank/DDBJ databases">
        <authorList>
            <person name="Lucero-Rivera Y.E."/>
            <person name="Tovar-Ramirez D."/>
        </authorList>
    </citation>
    <scope>NUCLEOTIDE SEQUENCE</scope>
    <source>
        <tissue evidence="2">Salivary gland</tissue>
    </source>
</reference>
<name>L7M211_RHIPC</name>
<proteinExistence type="evidence at transcript level"/>
<reference evidence="2" key="2">
    <citation type="journal article" date="2015" name="J. Proteomics">
        <title>Sexual differences in the sialomes of the zebra tick, Rhipicephalus pulchellus.</title>
        <authorList>
            <person name="Tan A.W."/>
            <person name="Francischetti I.M."/>
            <person name="Slovak M."/>
            <person name="Kini R.M."/>
            <person name="Ribeiro J.M."/>
        </authorList>
    </citation>
    <scope>NUCLEOTIDE SEQUENCE</scope>
    <source>
        <tissue evidence="2">Salivary gland</tissue>
    </source>
</reference>
<accession>L7M211</accession>
<dbReference type="AlphaFoldDB" id="L7M211"/>
<sequence>MRVACSRSHGIGVYLCARVCTPAQGATTPCSRDSCAMAASTWVDPAGTERRSPAAASYIASPLTSLSLPLLPCASLLTTPFFLFFPSVPPVLFFSSSKDTSERARRSTDASRPSSFPSTPCGRPESAVTSWRRGVPWWSVWSATARSAAGRLEGVSGGCCAGTSAHS</sequence>
<protein>
    <submittedName>
        <fullName evidence="2">Uncharacterized protein</fullName>
    </submittedName>
</protein>
<dbReference type="EMBL" id="GACK01007871">
    <property type="protein sequence ID" value="JAA57163.1"/>
    <property type="molecule type" value="mRNA"/>
</dbReference>
<evidence type="ECO:0000313" key="2">
    <source>
        <dbReference type="EMBL" id="JAA57163.1"/>
    </source>
</evidence>
<feature type="region of interest" description="Disordered" evidence="1">
    <location>
        <begin position="103"/>
        <end position="127"/>
    </location>
</feature>
<organism evidence="2">
    <name type="scientific">Rhipicephalus pulchellus</name>
    <name type="common">Yellow backed tick</name>
    <name type="synonym">Dermacentor pulchellus</name>
    <dbReference type="NCBI Taxonomy" id="72859"/>
    <lineage>
        <taxon>Eukaryota</taxon>
        <taxon>Metazoa</taxon>
        <taxon>Ecdysozoa</taxon>
        <taxon>Arthropoda</taxon>
        <taxon>Chelicerata</taxon>
        <taxon>Arachnida</taxon>
        <taxon>Acari</taxon>
        <taxon>Parasitiformes</taxon>
        <taxon>Ixodida</taxon>
        <taxon>Ixodoidea</taxon>
        <taxon>Ixodidae</taxon>
        <taxon>Rhipicephalinae</taxon>
        <taxon>Rhipicephalus</taxon>
        <taxon>Rhipicephalus</taxon>
    </lineage>
</organism>